<accession>A0ABS8KMY8</accession>
<proteinExistence type="inferred from homology"/>
<gene>
    <name evidence="11" type="ORF">LJ725_00425</name>
</gene>
<keyword evidence="7 9" id="KW-0472">Membrane</keyword>
<evidence type="ECO:0000313" key="12">
    <source>
        <dbReference type="Proteomes" id="UP001198862"/>
    </source>
</evidence>
<dbReference type="InterPro" id="IPR055348">
    <property type="entry name" value="DctQ"/>
</dbReference>
<evidence type="ECO:0000259" key="10">
    <source>
        <dbReference type="Pfam" id="PF04290"/>
    </source>
</evidence>
<evidence type="ECO:0000256" key="6">
    <source>
        <dbReference type="ARBA" id="ARBA00022989"/>
    </source>
</evidence>
<feature type="transmembrane region" description="Helical" evidence="9">
    <location>
        <begin position="88"/>
        <end position="108"/>
    </location>
</feature>
<dbReference type="PANTHER" id="PTHR35011">
    <property type="entry name" value="2,3-DIKETO-L-GULONATE TRAP TRANSPORTER SMALL PERMEASE PROTEIN YIAM"/>
    <property type="match status" value="1"/>
</dbReference>
<reference evidence="11 12" key="1">
    <citation type="submission" date="2021-11" db="EMBL/GenBank/DDBJ databases">
        <authorList>
            <person name="Lee D.-H."/>
            <person name="Kim S.-B."/>
        </authorList>
    </citation>
    <scope>NUCLEOTIDE SEQUENCE [LARGE SCALE GENOMIC DNA]</scope>
    <source>
        <strain evidence="11 12">KCTC 52223</strain>
    </source>
</reference>
<comment type="subcellular location">
    <subcellularLocation>
        <location evidence="1 9">Cell inner membrane</location>
        <topology evidence="1 9">Multi-pass membrane protein</topology>
    </subcellularLocation>
</comment>
<dbReference type="PANTHER" id="PTHR35011:SF2">
    <property type="entry name" value="2,3-DIKETO-L-GULONATE TRAP TRANSPORTER SMALL PERMEASE PROTEIN YIAM"/>
    <property type="match status" value="1"/>
</dbReference>
<evidence type="ECO:0000256" key="5">
    <source>
        <dbReference type="ARBA" id="ARBA00022692"/>
    </source>
</evidence>
<evidence type="ECO:0000256" key="9">
    <source>
        <dbReference type="RuleBase" id="RU369079"/>
    </source>
</evidence>
<feature type="domain" description="Tripartite ATP-independent periplasmic transporters DctQ component" evidence="10">
    <location>
        <begin position="26"/>
        <end position="147"/>
    </location>
</feature>
<comment type="function">
    <text evidence="9">Part of the tripartite ATP-independent periplasmic (TRAP) transport system.</text>
</comment>
<dbReference type="Proteomes" id="UP001198862">
    <property type="component" value="Unassembled WGS sequence"/>
</dbReference>
<evidence type="ECO:0000313" key="11">
    <source>
        <dbReference type="EMBL" id="MCC8427416.1"/>
    </source>
</evidence>
<feature type="transmembrane region" description="Helical" evidence="9">
    <location>
        <begin position="48"/>
        <end position="67"/>
    </location>
</feature>
<comment type="caution">
    <text evidence="11">The sequence shown here is derived from an EMBL/GenBank/DDBJ whole genome shotgun (WGS) entry which is preliminary data.</text>
</comment>
<dbReference type="EMBL" id="JAJISD010000001">
    <property type="protein sequence ID" value="MCC8427416.1"/>
    <property type="molecule type" value="Genomic_DNA"/>
</dbReference>
<name>A0ABS8KMY8_9HYPH</name>
<dbReference type="Pfam" id="PF04290">
    <property type="entry name" value="DctQ"/>
    <property type="match status" value="1"/>
</dbReference>
<evidence type="ECO:0000256" key="7">
    <source>
        <dbReference type="ARBA" id="ARBA00023136"/>
    </source>
</evidence>
<keyword evidence="5 9" id="KW-0812">Transmembrane</keyword>
<evidence type="ECO:0000256" key="1">
    <source>
        <dbReference type="ARBA" id="ARBA00004429"/>
    </source>
</evidence>
<keyword evidence="2 9" id="KW-0813">Transport</keyword>
<evidence type="ECO:0000256" key="4">
    <source>
        <dbReference type="ARBA" id="ARBA00022519"/>
    </source>
</evidence>
<keyword evidence="4 9" id="KW-0997">Cell inner membrane</keyword>
<keyword evidence="3" id="KW-1003">Cell membrane</keyword>
<comment type="subunit">
    <text evidence="9">The complex comprises the extracytoplasmic solute receptor protein and the two transmembrane proteins.</text>
</comment>
<organism evidence="11 12">
    <name type="scientific">Reyranella aquatilis</name>
    <dbReference type="NCBI Taxonomy" id="2035356"/>
    <lineage>
        <taxon>Bacteria</taxon>
        <taxon>Pseudomonadati</taxon>
        <taxon>Pseudomonadota</taxon>
        <taxon>Alphaproteobacteria</taxon>
        <taxon>Hyphomicrobiales</taxon>
        <taxon>Reyranellaceae</taxon>
        <taxon>Reyranella</taxon>
    </lineage>
</organism>
<keyword evidence="12" id="KW-1185">Reference proteome</keyword>
<keyword evidence="6 9" id="KW-1133">Transmembrane helix</keyword>
<evidence type="ECO:0000256" key="3">
    <source>
        <dbReference type="ARBA" id="ARBA00022475"/>
    </source>
</evidence>
<protein>
    <recommendedName>
        <fullName evidence="9">TRAP transporter small permease protein</fullName>
    </recommendedName>
</protein>
<sequence>MARRTLERVYGAEIFVACAAFVLVAGALISDIVAREVLGNGIFGAQKFAVFCTAVAGLLGFAVVVHSGGHLRVQAVDRLFPPAWHPTMARLGDVVSSGICLFFGIYALEFVESSIKLGETDMVLEIPVWPIQLAVPYLFLVSAVRYALYAAFPAIRPVEKDHE</sequence>
<evidence type="ECO:0000256" key="2">
    <source>
        <dbReference type="ARBA" id="ARBA00022448"/>
    </source>
</evidence>
<evidence type="ECO:0000256" key="8">
    <source>
        <dbReference type="ARBA" id="ARBA00038436"/>
    </source>
</evidence>
<feature type="transmembrane region" description="Helical" evidence="9">
    <location>
        <begin position="9"/>
        <end position="28"/>
    </location>
</feature>
<comment type="similarity">
    <text evidence="8 9">Belongs to the TRAP transporter small permease family.</text>
</comment>
<dbReference type="RefSeq" id="WP_230548652.1">
    <property type="nucleotide sequence ID" value="NZ_JAJISD010000001.1"/>
</dbReference>
<feature type="transmembrane region" description="Helical" evidence="9">
    <location>
        <begin position="128"/>
        <end position="148"/>
    </location>
</feature>
<dbReference type="InterPro" id="IPR007387">
    <property type="entry name" value="TRAP_DctQ"/>
</dbReference>